<name>A0A7T3V5I8_9SPIR</name>
<organism evidence="3 4">
    <name type="scientific">Treponema peruense</name>
    <dbReference type="NCBI Taxonomy" id="2787628"/>
    <lineage>
        <taxon>Bacteria</taxon>
        <taxon>Pseudomonadati</taxon>
        <taxon>Spirochaetota</taxon>
        <taxon>Spirochaetia</taxon>
        <taxon>Spirochaetales</taxon>
        <taxon>Treponemataceae</taxon>
        <taxon>Treponema</taxon>
    </lineage>
</organism>
<proteinExistence type="predicted"/>
<keyword evidence="1" id="KW-0812">Transmembrane</keyword>
<keyword evidence="4" id="KW-1185">Reference proteome</keyword>
<dbReference type="PANTHER" id="PTHR30373:SF8">
    <property type="entry name" value="BLL7265 PROTEIN"/>
    <property type="match status" value="1"/>
</dbReference>
<dbReference type="Proteomes" id="UP000595224">
    <property type="component" value="Chromosome"/>
</dbReference>
<evidence type="ECO:0000313" key="4">
    <source>
        <dbReference type="Proteomes" id="UP000595224"/>
    </source>
</evidence>
<reference evidence="3 4" key="1">
    <citation type="submission" date="2020-11" db="EMBL/GenBank/DDBJ databases">
        <title>Treponema Peruensis nv. sp., first commensal Treponema isolated from human feces.</title>
        <authorList>
            <person name="Belkhou C."/>
            <person name="Raes J."/>
        </authorList>
    </citation>
    <scope>NUCLEOTIDE SEQUENCE [LARGE SCALE GENOMIC DNA]</scope>
    <source>
        <strain evidence="3 4">RCC2812</strain>
    </source>
</reference>
<feature type="domain" description="TPM" evidence="2">
    <location>
        <begin position="117"/>
        <end position="204"/>
    </location>
</feature>
<dbReference type="PANTHER" id="PTHR30373">
    <property type="entry name" value="UPF0603 PROTEIN YGCG"/>
    <property type="match status" value="1"/>
</dbReference>
<keyword evidence="1" id="KW-0472">Membrane</keyword>
<dbReference type="InterPro" id="IPR007621">
    <property type="entry name" value="TPM_dom"/>
</dbReference>
<sequence>MRSGNVVKKLGLSGQDFEEIKAAVREAESRTSGEIALAVASESSSYAFWELIASILTAGVMFLCLLPASSQIYEWMSGLFWGVKPWYLLVFYAVACGIVVFALYFLYNIPALDSLVIPSAAKNKAVTDRAFRYFSESGVYCTENHSGILIFVSYLERQVRIIADKGISVKISQDLWNLVADELTDCIAGGRVKDGFLGAVKKCGELLADNFPAQNENPDELSDGLVILEDEKWV</sequence>
<dbReference type="AlphaFoldDB" id="A0A7T3V5I8"/>
<dbReference type="RefSeq" id="WP_198443027.1">
    <property type="nucleotide sequence ID" value="NZ_CBCSHE010000010.1"/>
</dbReference>
<keyword evidence="1" id="KW-1133">Transmembrane helix</keyword>
<feature type="transmembrane region" description="Helical" evidence="1">
    <location>
        <begin position="46"/>
        <end position="66"/>
    </location>
</feature>
<dbReference type="KEGG" id="tper:IWA51_02540"/>
<gene>
    <name evidence="3" type="ORF">IWA51_02540</name>
</gene>
<protein>
    <submittedName>
        <fullName evidence="3">TPM domain-containing protein</fullName>
    </submittedName>
</protein>
<evidence type="ECO:0000259" key="2">
    <source>
        <dbReference type="Pfam" id="PF04536"/>
    </source>
</evidence>
<evidence type="ECO:0000313" key="3">
    <source>
        <dbReference type="EMBL" id="QQA01511.1"/>
    </source>
</evidence>
<dbReference type="Pfam" id="PF04536">
    <property type="entry name" value="TPM_phosphatase"/>
    <property type="match status" value="1"/>
</dbReference>
<feature type="transmembrane region" description="Helical" evidence="1">
    <location>
        <begin position="86"/>
        <end position="107"/>
    </location>
</feature>
<accession>A0A7T3V5I8</accession>
<dbReference type="Gene3D" id="3.10.310.50">
    <property type="match status" value="1"/>
</dbReference>
<evidence type="ECO:0000256" key="1">
    <source>
        <dbReference type="SAM" id="Phobius"/>
    </source>
</evidence>
<dbReference type="EMBL" id="CP064936">
    <property type="protein sequence ID" value="QQA01511.1"/>
    <property type="molecule type" value="Genomic_DNA"/>
</dbReference>